<evidence type="ECO:0000313" key="2">
    <source>
        <dbReference type="EMBL" id="EFR31342.1"/>
    </source>
</evidence>
<dbReference type="MEROPS" id="M13.004"/>
<dbReference type="Pfam" id="PF01431">
    <property type="entry name" value="Peptidase_M13"/>
    <property type="match status" value="1"/>
</dbReference>
<evidence type="ECO:0000313" key="3">
    <source>
        <dbReference type="Proteomes" id="UP000005990"/>
    </source>
</evidence>
<dbReference type="AlphaFoldDB" id="E4KP01"/>
<reference evidence="2 3" key="1">
    <citation type="submission" date="2010-10" db="EMBL/GenBank/DDBJ databases">
        <authorList>
            <person name="Durkin A.S."/>
            <person name="Madupu R."/>
            <person name="Torralba M."/>
            <person name="Gillis M."/>
            <person name="Methe B."/>
            <person name="Sutton G."/>
            <person name="Nelson K.E."/>
        </authorList>
    </citation>
    <scope>NUCLEOTIDE SEQUENCE [LARGE SCALE GENOMIC DNA]</scope>
    <source>
        <strain evidence="2 3">ACS-139-V-Col8</strain>
    </source>
</reference>
<proteinExistence type="predicted"/>
<evidence type="ECO:0000259" key="1">
    <source>
        <dbReference type="Pfam" id="PF01431"/>
    </source>
</evidence>
<dbReference type="InterPro" id="IPR024079">
    <property type="entry name" value="MetalloPept_cat_dom_sf"/>
</dbReference>
<dbReference type="SUPFAM" id="SSF55486">
    <property type="entry name" value="Metalloproteases ('zincins'), catalytic domain"/>
    <property type="match status" value="1"/>
</dbReference>
<dbReference type="OrthoDB" id="9775677at2"/>
<sequence length="50" mass="5774">MQLLLKIDVHSPGELRANIQPRNLAEFHEVFQTQPGDGMYLAPEDRVVIW</sequence>
<feature type="domain" description="Peptidase M13 C-terminal" evidence="1">
    <location>
        <begin position="4"/>
        <end position="47"/>
    </location>
</feature>
<comment type="caution">
    <text evidence="2">The sequence shown here is derived from an EMBL/GenBank/DDBJ whole genome shotgun (WGS) entry which is preliminary data.</text>
</comment>
<gene>
    <name evidence="2" type="ORF">HMPREF9257_1284</name>
</gene>
<dbReference type="STRING" id="908337.HMPREF9257_1284"/>
<dbReference type="Proteomes" id="UP000005990">
    <property type="component" value="Unassembled WGS sequence"/>
</dbReference>
<dbReference type="GO" id="GO:0006508">
    <property type="term" value="P:proteolysis"/>
    <property type="evidence" value="ECO:0007669"/>
    <property type="project" value="InterPro"/>
</dbReference>
<organism evidence="2 3">
    <name type="scientific">Eremococcus coleocola ACS-139-V-Col8</name>
    <dbReference type="NCBI Taxonomy" id="908337"/>
    <lineage>
        <taxon>Bacteria</taxon>
        <taxon>Bacillati</taxon>
        <taxon>Bacillota</taxon>
        <taxon>Bacilli</taxon>
        <taxon>Lactobacillales</taxon>
        <taxon>Aerococcaceae</taxon>
        <taxon>Eremococcus</taxon>
    </lineage>
</organism>
<protein>
    <recommendedName>
        <fullName evidence="1">Peptidase M13 C-terminal domain-containing protein</fullName>
    </recommendedName>
</protein>
<dbReference type="Gene3D" id="3.40.390.10">
    <property type="entry name" value="Collagenase (Catalytic Domain)"/>
    <property type="match status" value="1"/>
</dbReference>
<dbReference type="eggNOG" id="COG3590">
    <property type="taxonomic scope" value="Bacteria"/>
</dbReference>
<accession>E4KP01</accession>
<dbReference type="InterPro" id="IPR018497">
    <property type="entry name" value="Peptidase_M13_C"/>
</dbReference>
<dbReference type="EMBL" id="AENN01000015">
    <property type="protein sequence ID" value="EFR31342.1"/>
    <property type="molecule type" value="Genomic_DNA"/>
</dbReference>
<dbReference type="GO" id="GO:0004222">
    <property type="term" value="F:metalloendopeptidase activity"/>
    <property type="evidence" value="ECO:0007669"/>
    <property type="project" value="InterPro"/>
</dbReference>
<name>E4KP01_9LACT</name>
<keyword evidence="3" id="KW-1185">Reference proteome</keyword>